<dbReference type="EMBL" id="JAOYFB010000036">
    <property type="protein sequence ID" value="KAK4021300.1"/>
    <property type="molecule type" value="Genomic_DNA"/>
</dbReference>
<sequence>MSQSIKQSGKNKRGRRYGDSVLSDSSINLWILVRPHTYEILHDNLPGIFASPTVVQGKLAQYNSTCMPGTICLDPLLEIIKTNKLPMKCTVSVDATACIQKREYHPRYNSILGGSLPHEKTGLFDPKGGVINSVSDIVKYFKQNEPAKIIFVIMAQPLAYFSTPFRIGTLARLELVANGSDRDSREMKCMLLNAGLGISLSYYPKDTDEYRFLKKYSGLFVSFVKLSDFDFQDVPYIITKLRNKFLKTNIIALVGLLPTDKINYDSAKWIFKPLVCELLYEVFKRDAAGTLFYLEMMDQVRSTFFDKTLLPLERISRIWTVVFCLRYWRLWLTKCRIEKSPEQLLPWLLGSQQCESFFRGIRALCLVGLNKPNITEGEFLDRARKVDAHVLLQQKG</sequence>
<reference evidence="1 2" key="1">
    <citation type="journal article" date="2023" name="Nucleic Acids Res.">
        <title>The hologenome of Daphnia magna reveals possible DNA methylation and microbiome-mediated evolution of the host genome.</title>
        <authorList>
            <person name="Chaturvedi A."/>
            <person name="Li X."/>
            <person name="Dhandapani V."/>
            <person name="Marshall H."/>
            <person name="Kissane S."/>
            <person name="Cuenca-Cambronero M."/>
            <person name="Asole G."/>
            <person name="Calvet F."/>
            <person name="Ruiz-Romero M."/>
            <person name="Marangio P."/>
            <person name="Guigo R."/>
            <person name="Rago D."/>
            <person name="Mirbahai L."/>
            <person name="Eastwood N."/>
            <person name="Colbourne J.K."/>
            <person name="Zhou J."/>
            <person name="Mallon E."/>
            <person name="Orsini L."/>
        </authorList>
    </citation>
    <scope>NUCLEOTIDE SEQUENCE [LARGE SCALE GENOMIC DNA]</scope>
    <source>
        <strain evidence="1">LRV0_1</strain>
    </source>
</reference>
<comment type="caution">
    <text evidence="1">The sequence shown here is derived from an EMBL/GenBank/DDBJ whole genome shotgun (WGS) entry which is preliminary data.</text>
</comment>
<protein>
    <submittedName>
        <fullName evidence="1">Uncharacterized protein</fullName>
    </submittedName>
</protein>
<name>A0ABR0A839_9CRUS</name>
<proteinExistence type="predicted"/>
<dbReference type="PANTHER" id="PTHR33173:SF2">
    <property type="entry name" value="MYND-TYPE DOMAIN-CONTAINING PROTEIN"/>
    <property type="match status" value="1"/>
</dbReference>
<dbReference type="Proteomes" id="UP001234178">
    <property type="component" value="Unassembled WGS sequence"/>
</dbReference>
<accession>A0ABR0A839</accession>
<evidence type="ECO:0000313" key="1">
    <source>
        <dbReference type="EMBL" id="KAK4021300.1"/>
    </source>
</evidence>
<keyword evidence="2" id="KW-1185">Reference proteome</keyword>
<evidence type="ECO:0000313" key="2">
    <source>
        <dbReference type="Proteomes" id="UP001234178"/>
    </source>
</evidence>
<dbReference type="PANTHER" id="PTHR33173">
    <property type="match status" value="1"/>
</dbReference>
<gene>
    <name evidence="1" type="ORF">OUZ56_003219</name>
</gene>
<organism evidence="1 2">
    <name type="scientific">Daphnia magna</name>
    <dbReference type="NCBI Taxonomy" id="35525"/>
    <lineage>
        <taxon>Eukaryota</taxon>
        <taxon>Metazoa</taxon>
        <taxon>Ecdysozoa</taxon>
        <taxon>Arthropoda</taxon>
        <taxon>Crustacea</taxon>
        <taxon>Branchiopoda</taxon>
        <taxon>Diplostraca</taxon>
        <taxon>Cladocera</taxon>
        <taxon>Anomopoda</taxon>
        <taxon>Daphniidae</taxon>
        <taxon>Daphnia</taxon>
    </lineage>
</organism>